<keyword evidence="2" id="KW-0680">Restriction system</keyword>
<evidence type="ECO:0000256" key="3">
    <source>
        <dbReference type="ARBA" id="ARBA00023125"/>
    </source>
</evidence>
<keyword evidence="3" id="KW-0238">DNA-binding</keyword>
<evidence type="ECO:0000313" key="6">
    <source>
        <dbReference type="Proteomes" id="UP000198785"/>
    </source>
</evidence>
<dbReference type="PANTHER" id="PTHR30408:SF13">
    <property type="entry name" value="TYPE I RESTRICTION ENZYME HINDI SPECIFICITY SUBUNIT"/>
    <property type="match status" value="1"/>
</dbReference>
<dbReference type="EMBL" id="FOZZ01000006">
    <property type="protein sequence ID" value="SFS88390.1"/>
    <property type="molecule type" value="Genomic_DNA"/>
</dbReference>
<comment type="similarity">
    <text evidence="1">Belongs to the type-I restriction system S methylase family.</text>
</comment>
<dbReference type="AlphaFoldDB" id="A0A1I6TGT3"/>
<sequence>MNYKRLGDYIIEKVEFNEGNKYDLLLGVSNNKYFQKAKTNTIGVDLSKYRVAHHNQFVFNRATTRNGDKISIALRKGETCIVSPSYRIFEVADENILNPDYLLMWFKRPEFDRYARFKSHGSAHEFFDMDEMNDVELPIPSIEKQREIVAQYEAVANKIKVNEAICEKLEATAQALYKHWFVDFEFPNKEGQPYKSSGGAMVYNEELEKEIPEGWEVKSLSDISKQICVGFVGSIYDDYCEKNIGIPLIRTTDLNLSGIDYSNLKYVSKEFHNKNKKSQLTKGDILVARHGSNGMPSIFNLETEANCLNVIIIKPNQKIANSKLLYCFLTSKNSINQIENSVSGSVQDVLNTKSISDMKICFPNNESISIKLGIKLNDIEGFKTLKTFENQNLTQLQSLLLSRLATLEG</sequence>
<evidence type="ECO:0000256" key="1">
    <source>
        <dbReference type="ARBA" id="ARBA00010923"/>
    </source>
</evidence>
<evidence type="ECO:0000259" key="4">
    <source>
        <dbReference type="Pfam" id="PF01420"/>
    </source>
</evidence>
<organism evidence="5 6">
    <name type="scientific">Sphingobacterium wenxiniae</name>
    <dbReference type="NCBI Taxonomy" id="683125"/>
    <lineage>
        <taxon>Bacteria</taxon>
        <taxon>Pseudomonadati</taxon>
        <taxon>Bacteroidota</taxon>
        <taxon>Sphingobacteriia</taxon>
        <taxon>Sphingobacteriales</taxon>
        <taxon>Sphingobacteriaceae</taxon>
        <taxon>Sphingobacterium</taxon>
    </lineage>
</organism>
<dbReference type="Proteomes" id="UP000198785">
    <property type="component" value="Unassembled WGS sequence"/>
</dbReference>
<evidence type="ECO:0000256" key="2">
    <source>
        <dbReference type="ARBA" id="ARBA00022747"/>
    </source>
</evidence>
<dbReference type="InterPro" id="IPR052021">
    <property type="entry name" value="Type-I_RS_S_subunit"/>
</dbReference>
<gene>
    <name evidence="5" type="ORF">SAMN05660206_106141</name>
</gene>
<dbReference type="OrthoDB" id="667970at2"/>
<dbReference type="InterPro" id="IPR044946">
    <property type="entry name" value="Restrct_endonuc_typeI_TRD_sf"/>
</dbReference>
<protein>
    <submittedName>
        <fullName evidence="5">Type I restriction enzyme, S subunit</fullName>
    </submittedName>
</protein>
<name>A0A1I6TGT3_9SPHI</name>
<feature type="domain" description="Type I restriction modification DNA specificity" evidence="4">
    <location>
        <begin position="212"/>
        <end position="390"/>
    </location>
</feature>
<dbReference type="Gene3D" id="3.90.220.20">
    <property type="entry name" value="DNA methylase specificity domains"/>
    <property type="match status" value="2"/>
</dbReference>
<dbReference type="InterPro" id="IPR000055">
    <property type="entry name" value="Restrct_endonuc_typeI_TRD"/>
</dbReference>
<reference evidence="5 6" key="1">
    <citation type="submission" date="2016-10" db="EMBL/GenBank/DDBJ databases">
        <authorList>
            <person name="de Groot N.N."/>
        </authorList>
    </citation>
    <scope>NUCLEOTIDE SEQUENCE [LARGE SCALE GENOMIC DNA]</scope>
    <source>
        <strain evidence="5 6">DSM 22789</strain>
    </source>
</reference>
<proteinExistence type="inferred from homology"/>
<dbReference type="Pfam" id="PF01420">
    <property type="entry name" value="Methylase_S"/>
    <property type="match status" value="2"/>
</dbReference>
<dbReference type="SUPFAM" id="SSF116734">
    <property type="entry name" value="DNA methylase specificity domain"/>
    <property type="match status" value="2"/>
</dbReference>
<keyword evidence="6" id="KW-1185">Reference proteome</keyword>
<dbReference type="PANTHER" id="PTHR30408">
    <property type="entry name" value="TYPE-1 RESTRICTION ENZYME ECOKI SPECIFICITY PROTEIN"/>
    <property type="match status" value="1"/>
</dbReference>
<evidence type="ECO:0000313" key="5">
    <source>
        <dbReference type="EMBL" id="SFS88390.1"/>
    </source>
</evidence>
<dbReference type="GO" id="GO:0003677">
    <property type="term" value="F:DNA binding"/>
    <property type="evidence" value="ECO:0007669"/>
    <property type="project" value="UniProtKB-KW"/>
</dbReference>
<dbReference type="STRING" id="683125.SAMN05660206_106141"/>
<dbReference type="RefSeq" id="WP_093365633.1">
    <property type="nucleotide sequence ID" value="NZ_FOZZ01000006.1"/>
</dbReference>
<feature type="domain" description="Type I restriction modification DNA specificity" evidence="4">
    <location>
        <begin position="15"/>
        <end position="170"/>
    </location>
</feature>
<accession>A0A1I6TGT3</accession>
<dbReference type="GO" id="GO:0009307">
    <property type="term" value="P:DNA restriction-modification system"/>
    <property type="evidence" value="ECO:0007669"/>
    <property type="project" value="UniProtKB-KW"/>
</dbReference>